<dbReference type="KEGG" id="tpal:117639920"/>
<dbReference type="RefSeq" id="XP_034231874.1">
    <property type="nucleotide sequence ID" value="XM_034375983.1"/>
</dbReference>
<proteinExistence type="predicted"/>
<gene>
    <name evidence="2" type="primary">LOC117639920</name>
</gene>
<organism evidence="2">
    <name type="scientific">Thrips palmi</name>
    <name type="common">Melon thrips</name>
    <dbReference type="NCBI Taxonomy" id="161013"/>
    <lineage>
        <taxon>Eukaryota</taxon>
        <taxon>Metazoa</taxon>
        <taxon>Ecdysozoa</taxon>
        <taxon>Arthropoda</taxon>
        <taxon>Hexapoda</taxon>
        <taxon>Insecta</taxon>
        <taxon>Pterygota</taxon>
        <taxon>Neoptera</taxon>
        <taxon>Paraneoptera</taxon>
        <taxon>Thysanoptera</taxon>
        <taxon>Terebrantia</taxon>
        <taxon>Thripoidea</taxon>
        <taxon>Thripidae</taxon>
        <taxon>Thrips</taxon>
    </lineage>
</organism>
<accession>A0A6P8ZHH7</accession>
<evidence type="ECO:0000313" key="2">
    <source>
        <dbReference type="RefSeq" id="XP_034231874.1"/>
    </source>
</evidence>
<sequence>MLRFLKVSTLYVTGSEKRTVNWERSEAHEPCWNMGTSFKMSQLLRNKIRHQVRVRRIGPSLLLPIVVWSVLLLPLDHVQSKAIKTFAGPYIAFGHTFDVCPSENLHVLNIRASHFNPFRPFELQVLVGNATFREDMMDNFWSQVHMAVRSNNQWKENAFVFNFPNVGCSAIRDHVPDLYRMLAKQSGASMDKTVPCRLPAGVWPFKNEPVNWSFPNFPIMPYGRYKFRVSARSNSNKDLRSLSACLEVDCEVIPRPS</sequence>
<dbReference type="GeneID" id="117639920"/>
<dbReference type="Proteomes" id="UP000515158">
    <property type="component" value="Unplaced"/>
</dbReference>
<dbReference type="AlphaFoldDB" id="A0A6P8ZHH7"/>
<dbReference type="InParanoid" id="A0A6P8ZHH7"/>
<keyword evidence="1" id="KW-1185">Reference proteome</keyword>
<name>A0A6P8ZHH7_THRPL</name>
<evidence type="ECO:0000313" key="1">
    <source>
        <dbReference type="Proteomes" id="UP000515158"/>
    </source>
</evidence>
<reference evidence="2" key="1">
    <citation type="submission" date="2025-08" db="UniProtKB">
        <authorList>
            <consortium name="RefSeq"/>
        </authorList>
    </citation>
    <scope>IDENTIFICATION</scope>
    <source>
        <tissue evidence="2">Total insect</tissue>
    </source>
</reference>
<protein>
    <submittedName>
        <fullName evidence="2">Uncharacterized protein LOC117639920 isoform X1</fullName>
    </submittedName>
</protein>